<dbReference type="InterPro" id="IPR045087">
    <property type="entry name" value="Cu-oxidase_fam"/>
</dbReference>
<gene>
    <name evidence="6" type="ORF">EB796_020399</name>
</gene>
<keyword evidence="2" id="KW-0560">Oxidoreductase</keyword>
<dbReference type="InterPro" id="IPR011706">
    <property type="entry name" value="Cu-oxidase_C"/>
</dbReference>
<evidence type="ECO:0000313" key="6">
    <source>
        <dbReference type="EMBL" id="KAF6021296.1"/>
    </source>
</evidence>
<dbReference type="OrthoDB" id="10066563at2759"/>
<keyword evidence="3" id="KW-0186">Copper</keyword>
<keyword evidence="1" id="KW-0479">Metal-binding</keyword>
<feature type="domain" description="Plastocyanin-like" evidence="5">
    <location>
        <begin position="170"/>
        <end position="295"/>
    </location>
</feature>
<dbReference type="Pfam" id="PF07731">
    <property type="entry name" value="Cu-oxidase_2"/>
    <property type="match status" value="1"/>
</dbReference>
<dbReference type="InterPro" id="IPR001117">
    <property type="entry name" value="Cu-oxidase_2nd"/>
</dbReference>
<dbReference type="PANTHER" id="PTHR11709">
    <property type="entry name" value="MULTI-COPPER OXIDASE"/>
    <property type="match status" value="1"/>
</dbReference>
<sequence>MIFSIDGHKLTLVGVDSCEIEPVVVDSVFLSIGERVNVLVKADQPIGNYWVRFRAPDQKQTPRGYSILSYTNSSADPITSPKPCYIYDECYSVNCPFQTAPGWICISMHELNSTSYHEAEIDKIRGDNVTERFYALTSITGHTINGRSLVLPESNFYQNPYNETGVECIEEICNQDTCKCTNVQKLPSNSIIQMVITHTILRKHEHTWHMHGYRFAVLKVAHPIINNVTGLIHSRFKVDINCSNDLCYDAHWMREELSNITVDKPPLKDNLLIPVGGYAVIRFYTDNPGYWLAHCMAIVFDVDGESVKDTIPPNFPTCGDFLLDEINW</sequence>
<feature type="domain" description="Plastocyanin-like" evidence="4">
    <location>
        <begin position="3"/>
        <end position="72"/>
    </location>
</feature>
<evidence type="ECO:0000313" key="7">
    <source>
        <dbReference type="Proteomes" id="UP000593567"/>
    </source>
</evidence>
<evidence type="ECO:0000256" key="1">
    <source>
        <dbReference type="ARBA" id="ARBA00022723"/>
    </source>
</evidence>
<organism evidence="6 7">
    <name type="scientific">Bugula neritina</name>
    <name type="common">Brown bryozoan</name>
    <name type="synonym">Sertularia neritina</name>
    <dbReference type="NCBI Taxonomy" id="10212"/>
    <lineage>
        <taxon>Eukaryota</taxon>
        <taxon>Metazoa</taxon>
        <taxon>Spiralia</taxon>
        <taxon>Lophotrochozoa</taxon>
        <taxon>Bryozoa</taxon>
        <taxon>Gymnolaemata</taxon>
        <taxon>Cheilostomatida</taxon>
        <taxon>Flustrina</taxon>
        <taxon>Buguloidea</taxon>
        <taxon>Bugulidae</taxon>
        <taxon>Bugula</taxon>
    </lineage>
</organism>
<dbReference type="Proteomes" id="UP000593567">
    <property type="component" value="Unassembled WGS sequence"/>
</dbReference>
<name>A0A7J7J6L9_BUGNE</name>
<dbReference type="InterPro" id="IPR008972">
    <property type="entry name" value="Cupredoxin"/>
</dbReference>
<comment type="caution">
    <text evidence="6">The sequence shown here is derived from an EMBL/GenBank/DDBJ whole genome shotgun (WGS) entry which is preliminary data.</text>
</comment>
<evidence type="ECO:0008006" key="8">
    <source>
        <dbReference type="Google" id="ProtNLM"/>
    </source>
</evidence>
<evidence type="ECO:0000259" key="4">
    <source>
        <dbReference type="Pfam" id="PF00394"/>
    </source>
</evidence>
<evidence type="ECO:0000256" key="3">
    <source>
        <dbReference type="ARBA" id="ARBA00023008"/>
    </source>
</evidence>
<dbReference type="AlphaFoldDB" id="A0A7J7J6L9"/>
<protein>
    <recommendedName>
        <fullName evidence="8">Plastocyanin-like domain-containing protein</fullName>
    </recommendedName>
</protein>
<dbReference type="EMBL" id="VXIV02003072">
    <property type="protein sequence ID" value="KAF6021296.1"/>
    <property type="molecule type" value="Genomic_DNA"/>
</dbReference>
<proteinExistence type="predicted"/>
<dbReference type="Pfam" id="PF00394">
    <property type="entry name" value="Cu-oxidase"/>
    <property type="match status" value="1"/>
</dbReference>
<evidence type="ECO:0000256" key="2">
    <source>
        <dbReference type="ARBA" id="ARBA00023002"/>
    </source>
</evidence>
<dbReference type="GO" id="GO:0005507">
    <property type="term" value="F:copper ion binding"/>
    <property type="evidence" value="ECO:0007669"/>
    <property type="project" value="InterPro"/>
</dbReference>
<accession>A0A7J7J6L9</accession>
<reference evidence="6" key="1">
    <citation type="submission" date="2020-06" db="EMBL/GenBank/DDBJ databases">
        <title>Draft genome of Bugula neritina, a colonial animal packing powerful symbionts and potential medicines.</title>
        <authorList>
            <person name="Rayko M."/>
        </authorList>
    </citation>
    <scope>NUCLEOTIDE SEQUENCE [LARGE SCALE GENOMIC DNA]</scope>
    <source>
        <strain evidence="6">Kwan_BN1</strain>
    </source>
</reference>
<keyword evidence="7" id="KW-1185">Reference proteome</keyword>
<dbReference type="Gene3D" id="2.60.40.420">
    <property type="entry name" value="Cupredoxins - blue copper proteins"/>
    <property type="match status" value="2"/>
</dbReference>
<dbReference type="SUPFAM" id="SSF49503">
    <property type="entry name" value="Cupredoxins"/>
    <property type="match status" value="2"/>
</dbReference>
<evidence type="ECO:0000259" key="5">
    <source>
        <dbReference type="Pfam" id="PF07731"/>
    </source>
</evidence>
<dbReference type="PANTHER" id="PTHR11709:SF394">
    <property type="entry name" value="FI03373P-RELATED"/>
    <property type="match status" value="1"/>
</dbReference>
<dbReference type="GO" id="GO:0016491">
    <property type="term" value="F:oxidoreductase activity"/>
    <property type="evidence" value="ECO:0007669"/>
    <property type="project" value="UniProtKB-KW"/>
</dbReference>